<feature type="region of interest" description="Disordered" evidence="3">
    <location>
        <begin position="105"/>
        <end position="136"/>
    </location>
</feature>
<dbReference type="Pfam" id="PF02928">
    <property type="entry name" value="zf-C5HC2"/>
    <property type="match status" value="1"/>
</dbReference>
<comment type="subcellular location">
    <subcellularLocation>
        <location evidence="1">Nucleus</location>
    </subcellularLocation>
</comment>
<dbReference type="STRING" id="224129.A0A1W4XIE5"/>
<feature type="region of interest" description="Disordered" evidence="3">
    <location>
        <begin position="1316"/>
        <end position="1335"/>
    </location>
</feature>
<dbReference type="GeneID" id="108742051"/>
<dbReference type="Gene3D" id="1.10.150.60">
    <property type="entry name" value="ARID DNA-binding domain"/>
    <property type="match status" value="1"/>
</dbReference>
<dbReference type="FunFam" id="1.10.150.60:FF:000012">
    <property type="entry name" value="Blast:Protein Jumonji"/>
    <property type="match status" value="1"/>
</dbReference>
<evidence type="ECO:0000313" key="8">
    <source>
        <dbReference type="RefSeq" id="XP_018332562.2"/>
    </source>
</evidence>
<dbReference type="RefSeq" id="XP_018332562.2">
    <property type="nucleotide sequence ID" value="XM_018477060.2"/>
</dbReference>
<dbReference type="Pfam" id="PF02373">
    <property type="entry name" value="JmjC"/>
    <property type="match status" value="1"/>
</dbReference>
<feature type="compositionally biased region" description="Basic and acidic residues" evidence="3">
    <location>
        <begin position="804"/>
        <end position="818"/>
    </location>
</feature>
<dbReference type="GO" id="GO:0000785">
    <property type="term" value="C:chromatin"/>
    <property type="evidence" value="ECO:0007669"/>
    <property type="project" value="TreeGrafter"/>
</dbReference>
<dbReference type="GO" id="GO:0006338">
    <property type="term" value="P:chromatin remodeling"/>
    <property type="evidence" value="ECO:0007669"/>
    <property type="project" value="TreeGrafter"/>
</dbReference>
<feature type="region of interest" description="Disordered" evidence="3">
    <location>
        <begin position="510"/>
        <end position="622"/>
    </location>
</feature>
<evidence type="ECO:0000313" key="7">
    <source>
        <dbReference type="Proteomes" id="UP000192223"/>
    </source>
</evidence>
<dbReference type="Proteomes" id="UP000192223">
    <property type="component" value="Unplaced"/>
</dbReference>
<feature type="region of interest" description="Disordered" evidence="3">
    <location>
        <begin position="636"/>
        <end position="762"/>
    </location>
</feature>
<gene>
    <name evidence="8 9" type="primary">LOC108742051</name>
</gene>
<feature type="region of interest" description="Disordered" evidence="3">
    <location>
        <begin position="1"/>
        <end position="36"/>
    </location>
</feature>
<dbReference type="CDD" id="cd16870">
    <property type="entry name" value="ARID_JARD2"/>
    <property type="match status" value="1"/>
</dbReference>
<reference evidence="8 9" key="1">
    <citation type="submission" date="2025-04" db="UniProtKB">
        <authorList>
            <consortium name="RefSeq"/>
        </authorList>
    </citation>
    <scope>IDENTIFICATION</scope>
    <source>
        <tissue evidence="8 9">Entire body</tissue>
    </source>
</reference>
<organism evidence="7 8">
    <name type="scientific">Agrilus planipennis</name>
    <name type="common">Emerald ash borer</name>
    <name type="synonym">Agrilus marcopoli</name>
    <dbReference type="NCBI Taxonomy" id="224129"/>
    <lineage>
        <taxon>Eukaryota</taxon>
        <taxon>Metazoa</taxon>
        <taxon>Ecdysozoa</taxon>
        <taxon>Arthropoda</taxon>
        <taxon>Hexapoda</taxon>
        <taxon>Insecta</taxon>
        <taxon>Pterygota</taxon>
        <taxon>Neoptera</taxon>
        <taxon>Endopterygota</taxon>
        <taxon>Coleoptera</taxon>
        <taxon>Polyphaga</taxon>
        <taxon>Elateriformia</taxon>
        <taxon>Buprestoidea</taxon>
        <taxon>Buprestidae</taxon>
        <taxon>Agrilinae</taxon>
        <taxon>Agrilus</taxon>
    </lineage>
</organism>
<dbReference type="Pfam" id="PF01388">
    <property type="entry name" value="ARID"/>
    <property type="match status" value="1"/>
</dbReference>
<evidence type="ECO:0000259" key="4">
    <source>
        <dbReference type="PROSITE" id="PS51011"/>
    </source>
</evidence>
<feature type="region of interest" description="Disordered" evidence="3">
    <location>
        <begin position="318"/>
        <end position="339"/>
    </location>
</feature>
<dbReference type="Gene3D" id="2.60.120.650">
    <property type="entry name" value="Cupin"/>
    <property type="match status" value="1"/>
</dbReference>
<dbReference type="SMART" id="SM00545">
    <property type="entry name" value="JmjN"/>
    <property type="match status" value="1"/>
</dbReference>
<dbReference type="OrthoDB" id="8951118at2759"/>
<feature type="compositionally biased region" description="Basic and acidic residues" evidence="3">
    <location>
        <begin position="1196"/>
        <end position="1207"/>
    </location>
</feature>
<feature type="compositionally biased region" description="Basic and acidic residues" evidence="3">
    <location>
        <begin position="729"/>
        <end position="754"/>
    </location>
</feature>
<keyword evidence="7" id="KW-1185">Reference proteome</keyword>
<dbReference type="InterPro" id="IPR003349">
    <property type="entry name" value="JmjN"/>
</dbReference>
<dbReference type="CTD" id="3720"/>
<dbReference type="PANTHER" id="PTHR10694">
    <property type="entry name" value="LYSINE-SPECIFIC DEMETHYLASE"/>
    <property type="match status" value="1"/>
</dbReference>
<dbReference type="InterPro" id="IPR004198">
    <property type="entry name" value="Znf_C5HC2"/>
</dbReference>
<dbReference type="SMART" id="SM00558">
    <property type="entry name" value="JmjC"/>
    <property type="match status" value="1"/>
</dbReference>
<sequence length="2014" mass="230254">MVINRGDIKRKRKDDDNILLEDSPKRTKVHAQRKFAQGTVINTSPVLTPIREFDKPEKSRPDVLPEPQELLPMKRPHTEDFLTFLCFRGTSMLPPSLNFFSNATITDSSSEQGDSPISQPQNLPIPSCSIHNAKSESGKERPFIAFGVRKRADPILISKQMDKKRRHALALQALRRKYQEQRMAKIRAVTISHLSEKVTSKSLVRTRSVTKNETSIKKNVTHKTRVKVVSTKVTTTKTSLKKQPINSQVQKKRMCLRSFRGRFNHQELQVKAKRRKPIAKSFCLESPEELKKAKTTSKGDEELKKITENKKVISKEDISSEFSTDDEEPLTNNSRKSSLRPVTRVPLRIIRKPVCKAPYEDINTKITRRNMTPVSKSFTTRSQVLRKQNTQLTKKLKSPVKLSNYPILRRCTLLQTKEINKKTRKAMLKKKHQNVIVKQRRNAEKETNNKMHCRKIGMGTRRTKVETEEIKPRTIKKENDSKTEKEEIQIKSSSILKKSVKLENNNSTIKDEEKDKIKKTEEKNRKSIKIESPEDKEFKKSISDQKEQEINNKKSKTFNNTDNKKNQTLKKQEPETKINTRTSTQKAERNKAQNEEQKKSPKEKVAIEESKVTPRPSRKTKEAAAIYMEILGRKLVSEGNIDEDNISIDSFPELPNVRRTEQRENELKAKAKTKTSDLKKASPEKTANELAKERTKDSTKNENVIDSKKEKSSEKKSKNNFSGRKGKTIKCDENNEKVEEKFSKEKQAKTEKCVKPLMPKPTQNSSIKIEEVVKQAIELLSVNKQKITDSDTGRLAKSPSSDLSAEKIKILNEKKAELGMKISKNESLSESDEPEISQKSKQLKRKRSIKNRSQSNVIKDELENSSDSEFDVKLSTNKMRDFPLNAPKMEHSFSDSDEEPLSKLTQVKLAASKDLKKSSNKNIENADNKVSMESKSPVLETKKETRISKYNPKRDSSQRNPKKKAENQERPAYSKPKRECTKRPSNYLTMFSSSDDDDKYFHGFVKIENSKQHKQERKNTHIVQSADLLCKDVDKRFGKGKVNMSTEQIEKWLKESALAGSNMKKEEEEENLVKYEDKIPTETSLNTEFHKNVNITVLKTVLLPETEISKVDTTLVPDIKIPEILKSPLEKNIKLIKTSERKTIFRKEKKEDKPNTNAFSPDNESSVYAFEAETEDLVSTPFRRPVRRPSSTATSKSEDEFSRTDDPRTINKFRLPLAIRTENIKHHSKEVSIISSADESSGTSLALQVNLESSETFTEGIDCSEEQNGGEQLFYIPIQPGKQNVIQGVAVKLGTEGPNQKVVMKAKLVTQTQTQLHKTEDKANSMFPPSCQKPKSFEAKSFQRSKSSDDDFKYKVPSSPSASSSSSTKVCKRTVAKTRTKTAEVICTPTKVVDFPTTSDLPQVVEAPVFYPNEKEFQDPLEYIEKIRQKAEKFGICRIVPPSTFKPECKVSDEMRFTAYNQLVHKMLHRWGPNLKELMAIKKYLQTQSINLTHPPWIGGIEIDLPRLYQTVQSLGGLKEVIEKKKWPKVSELMRIPKSAQDRVTKLDDIYCKYLLPYDTLSPAEREKLFDEVETEWAKRESRVLLRTQEKLDNSDNASNQSDPESDDELDECIVKGRNMALNTFFRIARNTMSMWFKAADPSAQEVEQEFWKHVNTRQYHICVHSGSIDSGNWGYGFAVSKNSPFARHAWNLKVLTNNSGSILRSMGPVMGVTVPTLHVGMVFTGCCWYRDPHHLPWIEYLHTGGSKIWYGIPDSMSDQFRTTVTNLVPNYCHNKTIWLPSDTAMVPPNILVENGVSLCRTVQEPGHYIVVFPKAFTSNICTGYVVSESVYFAPASWLKTAQKVFEHMKNSCEPSMFSLDQLILSIAADSRSHVDVLKQIVPKIQDLCKREITERKKLQTLGLIKLEKVPKPEAVGARRRRKMQNESGDYECEICRTNLFVSWVIENQEDSIYCLEHAIENIEKKNMDVSNCKLMFTYDDDEINGLVEKIENNIMSKLNKKSGGKTASTQATQ</sequence>
<dbReference type="PANTHER" id="PTHR10694:SF113">
    <property type="entry name" value="PROTEIN JUMONJI"/>
    <property type="match status" value="1"/>
</dbReference>
<feature type="compositionally biased region" description="Basic and acidic residues" evidence="3">
    <location>
        <begin position="510"/>
        <end position="552"/>
    </location>
</feature>
<evidence type="ECO:0000256" key="3">
    <source>
        <dbReference type="SAM" id="MobiDB-lite"/>
    </source>
</evidence>
<name>A0A1W4XIE5_AGRPL</name>
<keyword evidence="2" id="KW-0539">Nucleus</keyword>
<feature type="compositionally biased region" description="Basic and acidic residues" evidence="3">
    <location>
        <begin position="656"/>
        <end position="717"/>
    </location>
</feature>
<evidence type="ECO:0000256" key="1">
    <source>
        <dbReference type="ARBA" id="ARBA00004123"/>
    </source>
</evidence>
<feature type="domain" description="JmjC" evidence="6">
    <location>
        <begin position="1685"/>
        <end position="1850"/>
    </location>
</feature>
<feature type="region of interest" description="Disordered" evidence="3">
    <location>
        <begin position="1348"/>
        <end position="1369"/>
    </location>
</feature>
<dbReference type="SMART" id="SM01014">
    <property type="entry name" value="ARID"/>
    <property type="match status" value="1"/>
</dbReference>
<dbReference type="InterPro" id="IPR003347">
    <property type="entry name" value="JmjC_dom"/>
</dbReference>
<dbReference type="InterPro" id="IPR036431">
    <property type="entry name" value="ARID_dom_sf"/>
</dbReference>
<dbReference type="SUPFAM" id="SSF46774">
    <property type="entry name" value="ARID-like"/>
    <property type="match status" value="1"/>
</dbReference>
<feature type="region of interest" description="Disordered" evidence="3">
    <location>
        <begin position="1588"/>
        <end position="1609"/>
    </location>
</feature>
<dbReference type="InterPro" id="IPR001606">
    <property type="entry name" value="ARID_dom"/>
</dbReference>
<feature type="compositionally biased region" description="Low complexity" evidence="3">
    <location>
        <begin position="1357"/>
        <end position="1369"/>
    </location>
</feature>
<feature type="domain" description="JmjN" evidence="5">
    <location>
        <begin position="1407"/>
        <end position="1448"/>
    </location>
</feature>
<dbReference type="Pfam" id="PF02375">
    <property type="entry name" value="JmjN"/>
    <property type="match status" value="1"/>
</dbReference>
<dbReference type="KEGG" id="apln:108742051"/>
<dbReference type="GO" id="GO:0003677">
    <property type="term" value="F:DNA binding"/>
    <property type="evidence" value="ECO:0007669"/>
    <property type="project" value="InterPro"/>
</dbReference>
<feature type="compositionally biased region" description="Basic and acidic residues" evidence="3">
    <location>
        <begin position="562"/>
        <end position="578"/>
    </location>
</feature>
<protein>
    <submittedName>
        <fullName evidence="8 9">Uncharacterized protein LOC108742051</fullName>
    </submittedName>
</protein>
<dbReference type="GO" id="GO:0010468">
    <property type="term" value="P:regulation of gene expression"/>
    <property type="evidence" value="ECO:0007669"/>
    <property type="project" value="TreeGrafter"/>
</dbReference>
<evidence type="ECO:0000256" key="2">
    <source>
        <dbReference type="ARBA" id="ARBA00023242"/>
    </source>
</evidence>
<feature type="compositionally biased region" description="Basic and acidic residues" evidence="3">
    <location>
        <begin position="940"/>
        <end position="969"/>
    </location>
</feature>
<evidence type="ECO:0000259" key="6">
    <source>
        <dbReference type="PROSITE" id="PS51184"/>
    </source>
</evidence>
<dbReference type="PROSITE" id="PS51183">
    <property type="entry name" value="JMJN"/>
    <property type="match status" value="1"/>
</dbReference>
<feature type="region of interest" description="Disordered" evidence="3">
    <location>
        <begin position="1179"/>
        <end position="1207"/>
    </location>
</feature>
<feature type="compositionally biased region" description="Basic and acidic residues" evidence="3">
    <location>
        <begin position="586"/>
        <end position="612"/>
    </location>
</feature>
<evidence type="ECO:0000259" key="5">
    <source>
        <dbReference type="PROSITE" id="PS51183"/>
    </source>
</evidence>
<feature type="compositionally biased region" description="Basic residues" evidence="3">
    <location>
        <begin position="841"/>
        <end position="850"/>
    </location>
</feature>
<feature type="region of interest" description="Disordered" evidence="3">
    <location>
        <begin position="463"/>
        <end position="489"/>
    </location>
</feature>
<proteinExistence type="predicted"/>
<feature type="region of interest" description="Disordered" evidence="3">
    <location>
        <begin position="783"/>
        <end position="981"/>
    </location>
</feature>
<dbReference type="PROSITE" id="PS51011">
    <property type="entry name" value="ARID"/>
    <property type="match status" value="1"/>
</dbReference>
<feature type="compositionally biased region" description="Polar residues" evidence="3">
    <location>
        <begin position="105"/>
        <end position="132"/>
    </location>
</feature>
<dbReference type="SUPFAM" id="SSF51197">
    <property type="entry name" value="Clavaminate synthase-like"/>
    <property type="match status" value="1"/>
</dbReference>
<feature type="domain" description="ARID" evidence="4">
    <location>
        <begin position="1471"/>
        <end position="1563"/>
    </location>
</feature>
<dbReference type="GO" id="GO:0005634">
    <property type="term" value="C:nucleus"/>
    <property type="evidence" value="ECO:0007669"/>
    <property type="project" value="UniProtKB-SubCell"/>
</dbReference>
<accession>A0A1W4XIE5</accession>
<dbReference type="SMART" id="SM00501">
    <property type="entry name" value="BRIGHT"/>
    <property type="match status" value="1"/>
</dbReference>
<dbReference type="PROSITE" id="PS51184">
    <property type="entry name" value="JMJC"/>
    <property type="match status" value="1"/>
</dbReference>
<evidence type="ECO:0000313" key="9">
    <source>
        <dbReference type="RefSeq" id="XP_025830016.1"/>
    </source>
</evidence>
<dbReference type="RefSeq" id="XP_025830016.1">
    <property type="nucleotide sequence ID" value="XM_025974231.1"/>
</dbReference>